<organism evidence="3 4">
    <name type="scientific">Allgaiera indica</name>
    <dbReference type="NCBI Taxonomy" id="765699"/>
    <lineage>
        <taxon>Bacteria</taxon>
        <taxon>Pseudomonadati</taxon>
        <taxon>Pseudomonadota</taxon>
        <taxon>Alphaproteobacteria</taxon>
        <taxon>Rhodobacterales</taxon>
        <taxon>Paracoccaceae</taxon>
        <taxon>Allgaiera</taxon>
    </lineage>
</organism>
<feature type="region of interest" description="Disordered" evidence="1">
    <location>
        <begin position="1"/>
        <end position="33"/>
    </location>
</feature>
<comment type="caution">
    <text evidence="3">The sequence shown here is derived from an EMBL/GenBank/DDBJ whole genome shotgun (WGS) entry which is preliminary data.</text>
</comment>
<reference evidence="3 4" key="1">
    <citation type="submission" date="2016-10" db="EMBL/GenBank/DDBJ databases">
        <authorList>
            <person name="Varghese N."/>
            <person name="Submissions S."/>
        </authorList>
    </citation>
    <scope>NUCLEOTIDE SEQUENCE [LARGE SCALE GENOMIC DNA]</scope>
    <source>
        <strain evidence="3 4">DSM 24802</strain>
    </source>
</reference>
<dbReference type="Pfam" id="PF10135">
    <property type="entry name" value="Rod-binding"/>
    <property type="match status" value="1"/>
</dbReference>
<name>A0A1H2XLR8_9RHOB</name>
<evidence type="ECO:0000259" key="2">
    <source>
        <dbReference type="Pfam" id="PF10135"/>
    </source>
</evidence>
<evidence type="ECO:0000313" key="4">
    <source>
        <dbReference type="Proteomes" id="UP000199541"/>
    </source>
</evidence>
<accession>A0A1H2XLR8</accession>
<sequence>MITFEPGSGAFAARHPVDGPERRSDRAADGDRHEARLMQAAQALEASFLAEMLGHAGLGDTPEAFGGGTGEAQFASFLREAQAEKMVARGGIGLAEQLFQTLKERADGGA</sequence>
<gene>
    <name evidence="3" type="ORF">SAMN05444006_10876</name>
</gene>
<keyword evidence="4" id="KW-1185">Reference proteome</keyword>
<feature type="domain" description="Flagellar protein FlgJ N-terminal" evidence="2">
    <location>
        <begin position="61"/>
        <end position="100"/>
    </location>
</feature>
<evidence type="ECO:0000256" key="1">
    <source>
        <dbReference type="SAM" id="MobiDB-lite"/>
    </source>
</evidence>
<protein>
    <submittedName>
        <fullName evidence="3">Rod binding protein</fullName>
    </submittedName>
</protein>
<proteinExistence type="predicted"/>
<dbReference type="Proteomes" id="UP000199541">
    <property type="component" value="Unassembled WGS sequence"/>
</dbReference>
<evidence type="ECO:0000313" key="3">
    <source>
        <dbReference type="EMBL" id="SDW93843.1"/>
    </source>
</evidence>
<dbReference type="InterPro" id="IPR019301">
    <property type="entry name" value="Flagellar_prot_FlgJ_N"/>
</dbReference>
<dbReference type="RefSeq" id="WP_081825131.1">
    <property type="nucleotide sequence ID" value="NZ_BNAB01000007.1"/>
</dbReference>
<dbReference type="EMBL" id="FNOB01000008">
    <property type="protein sequence ID" value="SDW93843.1"/>
    <property type="molecule type" value="Genomic_DNA"/>
</dbReference>
<feature type="compositionally biased region" description="Basic and acidic residues" evidence="1">
    <location>
        <begin position="15"/>
        <end position="33"/>
    </location>
</feature>